<accession>A0A1I3UQV4</accession>
<gene>
    <name evidence="2" type="ORF">SAMN05421852_1277</name>
</gene>
<evidence type="ECO:0000256" key="1">
    <source>
        <dbReference type="SAM" id="MobiDB-lite"/>
    </source>
</evidence>
<sequence>MLMRETEFQDHVTSMLHQSLRTKVEAVGEMDHLPGSPIKNPSPVEN</sequence>
<dbReference type="EMBL" id="FORR01000027">
    <property type="protein sequence ID" value="SFJ85342.1"/>
    <property type="molecule type" value="Genomic_DNA"/>
</dbReference>
<dbReference type="AlphaFoldDB" id="A0A1I3UQV4"/>
<keyword evidence="3" id="KW-1185">Reference proteome</keyword>
<protein>
    <submittedName>
        <fullName evidence="2">Uncharacterized protein</fullName>
    </submittedName>
</protein>
<feature type="region of interest" description="Disordered" evidence="1">
    <location>
        <begin position="25"/>
        <end position="46"/>
    </location>
</feature>
<evidence type="ECO:0000313" key="2">
    <source>
        <dbReference type="EMBL" id="SFJ85342.1"/>
    </source>
</evidence>
<evidence type="ECO:0000313" key="3">
    <source>
        <dbReference type="Proteomes" id="UP000199545"/>
    </source>
</evidence>
<reference evidence="2 3" key="1">
    <citation type="submission" date="2016-10" db="EMBL/GenBank/DDBJ databases">
        <authorList>
            <person name="de Groot N.N."/>
        </authorList>
    </citation>
    <scope>NUCLEOTIDE SEQUENCE [LARGE SCALE GENOMIC DNA]</scope>
    <source>
        <strain evidence="2 3">DSM 44778</strain>
    </source>
</reference>
<dbReference type="Proteomes" id="UP000199545">
    <property type="component" value="Unassembled WGS sequence"/>
</dbReference>
<proteinExistence type="predicted"/>
<dbReference type="RefSeq" id="WP_175482538.1">
    <property type="nucleotide sequence ID" value="NZ_FORR01000027.1"/>
</dbReference>
<name>A0A1I3UQV4_9BACL</name>
<organism evidence="2 3">
    <name type="scientific">Thermoflavimicrobium dichotomicum</name>
    <dbReference type="NCBI Taxonomy" id="46223"/>
    <lineage>
        <taxon>Bacteria</taxon>
        <taxon>Bacillati</taxon>
        <taxon>Bacillota</taxon>
        <taxon>Bacilli</taxon>
        <taxon>Bacillales</taxon>
        <taxon>Thermoactinomycetaceae</taxon>
        <taxon>Thermoflavimicrobium</taxon>
    </lineage>
</organism>